<dbReference type="EMBL" id="FNKH01000002">
    <property type="protein sequence ID" value="SDQ24684.1"/>
    <property type="molecule type" value="Genomic_DNA"/>
</dbReference>
<proteinExistence type="predicted"/>
<feature type="region of interest" description="Disordered" evidence="1">
    <location>
        <begin position="63"/>
        <end position="209"/>
    </location>
</feature>
<reference evidence="2 3" key="1">
    <citation type="submission" date="2016-10" db="EMBL/GenBank/DDBJ databases">
        <authorList>
            <person name="de Groot N.N."/>
        </authorList>
    </citation>
    <scope>NUCLEOTIDE SEQUENCE [LARGE SCALE GENOMIC DNA]</scope>
    <source>
        <strain evidence="2 3">DSM 20117</strain>
    </source>
</reference>
<evidence type="ECO:0000313" key="3">
    <source>
        <dbReference type="Proteomes" id="UP000181917"/>
    </source>
</evidence>
<organism evidence="2 3">
    <name type="scientific">Crystallibacter crystallopoietes</name>
    <dbReference type="NCBI Taxonomy" id="37928"/>
    <lineage>
        <taxon>Bacteria</taxon>
        <taxon>Bacillati</taxon>
        <taxon>Actinomycetota</taxon>
        <taxon>Actinomycetes</taxon>
        <taxon>Micrococcales</taxon>
        <taxon>Micrococcaceae</taxon>
        <taxon>Crystallibacter</taxon>
    </lineage>
</organism>
<evidence type="ECO:0000313" key="2">
    <source>
        <dbReference type="EMBL" id="SDQ24684.1"/>
    </source>
</evidence>
<dbReference type="AlphaFoldDB" id="A0A1H0ZB98"/>
<feature type="compositionally biased region" description="Basic and acidic residues" evidence="1">
    <location>
        <begin position="198"/>
        <end position="209"/>
    </location>
</feature>
<keyword evidence="3" id="KW-1185">Reference proteome</keyword>
<dbReference type="Proteomes" id="UP000181917">
    <property type="component" value="Unassembled WGS sequence"/>
</dbReference>
<name>A0A1H0ZB98_9MICC</name>
<feature type="compositionally biased region" description="Low complexity" evidence="1">
    <location>
        <begin position="114"/>
        <end position="135"/>
    </location>
</feature>
<dbReference type="KEGG" id="acry:AC20117_16010"/>
<sequence>MQAHAAEVRSAAAAGDYEKAIEGLGDLTEELRQAAGDGDVSFARYQSIEAAIEQLSAGLAAELAAASPTSEPPKPETEAAAPEAPNSVGNTQPIQGQPVPPAPAPVPAPPPTVSAPEPSETSPASPAPAESATAEPDSDQGDGNGQQDTALPGRGNSDQQKDDGAGRDDAEGPDDSTGRDGSEDDENNGGAGGGPGPDQDKDNSGKDDN</sequence>
<gene>
    <name evidence="2" type="ORF">SAMN04489742_0249</name>
</gene>
<feature type="compositionally biased region" description="Basic and acidic residues" evidence="1">
    <location>
        <begin position="159"/>
        <end position="181"/>
    </location>
</feature>
<evidence type="ECO:0000256" key="1">
    <source>
        <dbReference type="SAM" id="MobiDB-lite"/>
    </source>
</evidence>
<accession>A0A1H0ZB98</accession>
<protein>
    <submittedName>
        <fullName evidence="2">Uncharacterized protein</fullName>
    </submittedName>
</protein>
<feature type="compositionally biased region" description="Pro residues" evidence="1">
    <location>
        <begin position="98"/>
        <end position="113"/>
    </location>
</feature>